<feature type="domain" description="Glycosyl hydrolase family 95 catalytic" evidence="4">
    <location>
        <begin position="309"/>
        <end position="725"/>
    </location>
</feature>
<feature type="domain" description="Glycosyl hydrolase family 95 N-terminal" evidence="2">
    <location>
        <begin position="27"/>
        <end position="277"/>
    </location>
</feature>
<sequence>MGHHEPNLRMHLALGAPPGFPSSGNGLWYDSVGTFWARHYLPLGNGYLAAMTPGGTTQDITFLNIESLWSGGPFQDPSYNGGNKDPDQQAEMSSDMQSIRQSIFASESGTIDSIDELMTDPGAYGSFATAGYLVSTLENDSPSSNYARFLDLDKGVAKALWTENGDSFSRETFCSHPIEACVQNTTTTASSGFVQTYALASVPGLPTPNVTCSDNSTLRFTSLVSDPGMAYEILASVVAAPGGTVTCSPIASNNATITVSNATSASIIWVGGTNYDASAGDEAHGFSFLGPDPHDNLQKLLSAAISRPYSSLYSEHTEDISSILYSDFSLDIGQKPDFNTPTDQLKDSYVVDSGNKYVEWLLFNYGRYLLAGSARGALPTNLQGKWSRDASAPWGADYHANINLQMFYWAAEATNMDVTQSLWDYMEKTWAPRGAYTAQVLYNITRGWVTHNEMNIFGHTGMKPGAQWADYPEANAWMMIHVWDHFDYTNDIAWWKSQGYPLLKGVASFHLDKLIPDERFNDGTLIVAPCNSPEQPPITLACAHAQQLIWQLFNAVEKGAEAAGESDKNFLDEIKSKRAQMDKGIHIGSWGQLQEWKVDMDSPTDTHRHLSHLIGLYPGYAITNFNSSIQNVNYTTEEVQSAAKTSLIHRGNGTGPDADSGWEKVWRAACWAQFANASEFYHELTYSIERNFGENMFSLYDPSDADPIFQIDANLGYPAAVMNALIQAPDVASSELPITITLLPALPHAWPSGAIKGARIRGGVSLSLSWNNGKPTKAVLSFDKTASPRTIRVIFAGRQVDTFIAVRGSERTITNF</sequence>
<dbReference type="AlphaFoldDB" id="A0A286UF58"/>
<dbReference type="STRING" id="2282107.A0A286UF58"/>
<accession>A0A286UF58</accession>
<dbReference type="EMBL" id="NBII01000006">
    <property type="protein sequence ID" value="PAV18124.1"/>
    <property type="molecule type" value="Genomic_DNA"/>
</dbReference>
<protein>
    <submittedName>
        <fullName evidence="5">Glycoside hydrolase family 95</fullName>
    </submittedName>
</protein>
<gene>
    <name evidence="5" type="ORF">PNOK_0661000</name>
</gene>
<organism evidence="5 6">
    <name type="scientific">Pyrrhoderma noxium</name>
    <dbReference type="NCBI Taxonomy" id="2282107"/>
    <lineage>
        <taxon>Eukaryota</taxon>
        <taxon>Fungi</taxon>
        <taxon>Dikarya</taxon>
        <taxon>Basidiomycota</taxon>
        <taxon>Agaricomycotina</taxon>
        <taxon>Agaricomycetes</taxon>
        <taxon>Hymenochaetales</taxon>
        <taxon>Hymenochaetaceae</taxon>
        <taxon>Pyrrhoderma</taxon>
    </lineage>
</organism>
<reference evidence="5 6" key="1">
    <citation type="journal article" date="2017" name="Mol. Ecol.">
        <title>Comparative and population genomic landscape of Phellinus noxius: A hypervariable fungus causing root rot in trees.</title>
        <authorList>
            <person name="Chung C.L."/>
            <person name="Lee T.J."/>
            <person name="Akiba M."/>
            <person name="Lee H.H."/>
            <person name="Kuo T.H."/>
            <person name="Liu D."/>
            <person name="Ke H.M."/>
            <person name="Yokoi T."/>
            <person name="Roa M.B."/>
            <person name="Lu M.J."/>
            <person name="Chang Y.Y."/>
            <person name="Ann P.J."/>
            <person name="Tsai J.N."/>
            <person name="Chen C.Y."/>
            <person name="Tzean S.S."/>
            <person name="Ota Y."/>
            <person name="Hattori T."/>
            <person name="Sahashi N."/>
            <person name="Liou R.F."/>
            <person name="Kikuchi T."/>
            <person name="Tsai I.J."/>
        </authorList>
    </citation>
    <scope>NUCLEOTIDE SEQUENCE [LARGE SCALE GENOMIC DNA]</scope>
    <source>
        <strain evidence="5 6">FFPRI411160</strain>
    </source>
</reference>
<dbReference type="PANTHER" id="PTHR31084:SF3">
    <property type="entry name" value="ALPHA-FUCOSIDASE A"/>
    <property type="match status" value="1"/>
</dbReference>
<dbReference type="Proteomes" id="UP000217199">
    <property type="component" value="Unassembled WGS sequence"/>
</dbReference>
<dbReference type="Pfam" id="PF14498">
    <property type="entry name" value="Glyco_hyd_65N_2"/>
    <property type="match status" value="1"/>
</dbReference>
<dbReference type="InParanoid" id="A0A286UF58"/>
<evidence type="ECO:0000313" key="6">
    <source>
        <dbReference type="Proteomes" id="UP000217199"/>
    </source>
</evidence>
<dbReference type="InterPro" id="IPR008928">
    <property type="entry name" value="6-hairpin_glycosidase_sf"/>
</dbReference>
<dbReference type="InterPro" id="IPR012341">
    <property type="entry name" value="6hp_glycosidase-like_sf"/>
</dbReference>
<keyword evidence="6" id="KW-1185">Reference proteome</keyword>
<proteinExistence type="predicted"/>
<dbReference type="InterPro" id="IPR054363">
    <property type="entry name" value="GH95_cat"/>
</dbReference>
<dbReference type="InterPro" id="IPR027414">
    <property type="entry name" value="GH95_N_dom"/>
</dbReference>
<feature type="domain" description="Alpha fucosidase A-like C-terminal" evidence="3">
    <location>
        <begin position="739"/>
        <end position="784"/>
    </location>
</feature>
<dbReference type="InterPro" id="IPR016518">
    <property type="entry name" value="Alpha-L-fucosidase"/>
</dbReference>
<dbReference type="PANTHER" id="PTHR31084">
    <property type="entry name" value="ALPHA-L-FUCOSIDASE 2"/>
    <property type="match status" value="1"/>
</dbReference>
<name>A0A286UF58_9AGAM</name>
<dbReference type="Pfam" id="PF22124">
    <property type="entry name" value="Glyco_hydro_95_cat"/>
    <property type="match status" value="1"/>
</dbReference>
<dbReference type="SUPFAM" id="SSF48208">
    <property type="entry name" value="Six-hairpin glycosidases"/>
    <property type="match status" value="1"/>
</dbReference>
<evidence type="ECO:0000259" key="2">
    <source>
        <dbReference type="Pfam" id="PF14498"/>
    </source>
</evidence>
<evidence type="ECO:0000256" key="1">
    <source>
        <dbReference type="SAM" id="MobiDB-lite"/>
    </source>
</evidence>
<keyword evidence="5" id="KW-0378">Hydrolase</keyword>
<dbReference type="PIRSF" id="PIRSF007663">
    <property type="entry name" value="UCP007663"/>
    <property type="match status" value="1"/>
</dbReference>
<dbReference type="Pfam" id="PF21307">
    <property type="entry name" value="Glyco_hydro_95_C"/>
    <property type="match status" value="1"/>
</dbReference>
<dbReference type="InterPro" id="IPR049053">
    <property type="entry name" value="AFCA-like_C"/>
</dbReference>
<evidence type="ECO:0000259" key="4">
    <source>
        <dbReference type="Pfam" id="PF22124"/>
    </source>
</evidence>
<dbReference type="GO" id="GO:0004560">
    <property type="term" value="F:alpha-L-fucosidase activity"/>
    <property type="evidence" value="ECO:0007669"/>
    <property type="project" value="InterPro"/>
</dbReference>
<comment type="caution">
    <text evidence="5">The sequence shown here is derived from an EMBL/GenBank/DDBJ whole genome shotgun (WGS) entry which is preliminary data.</text>
</comment>
<dbReference type="Gene3D" id="1.50.10.10">
    <property type="match status" value="1"/>
</dbReference>
<dbReference type="OrthoDB" id="2848340at2759"/>
<feature type="region of interest" description="Disordered" evidence="1">
    <location>
        <begin position="74"/>
        <end position="98"/>
    </location>
</feature>
<dbReference type="GO" id="GO:0005975">
    <property type="term" value="P:carbohydrate metabolic process"/>
    <property type="evidence" value="ECO:0007669"/>
    <property type="project" value="InterPro"/>
</dbReference>
<evidence type="ECO:0000313" key="5">
    <source>
        <dbReference type="EMBL" id="PAV18124.1"/>
    </source>
</evidence>
<evidence type="ECO:0000259" key="3">
    <source>
        <dbReference type="Pfam" id="PF21307"/>
    </source>
</evidence>